<dbReference type="PROSITE" id="PS51257">
    <property type="entry name" value="PROKAR_LIPOPROTEIN"/>
    <property type="match status" value="1"/>
</dbReference>
<feature type="compositionally biased region" description="Polar residues" evidence="1">
    <location>
        <begin position="145"/>
        <end position="162"/>
    </location>
</feature>
<evidence type="ECO:0000313" key="3">
    <source>
        <dbReference type="EMBL" id="OKL42010.1"/>
    </source>
</evidence>
<dbReference type="Proteomes" id="UP000186551">
    <property type="component" value="Unassembled WGS sequence"/>
</dbReference>
<dbReference type="OrthoDB" id="853548at2"/>
<name>A0A1Q5PIG2_9BACT</name>
<comment type="caution">
    <text evidence="3">The sequence shown here is derived from an EMBL/GenBank/DDBJ whole genome shotgun (WGS) entry which is preliminary data.</text>
</comment>
<dbReference type="RefSeq" id="WP_073850453.1">
    <property type="nucleotide sequence ID" value="NZ_LVWA01000002.1"/>
</dbReference>
<sequence length="162" mass="16882">MNKILFPVAAAAILLLTTSCGEDTKGTSFEVTDANHDESVNPAHIRGYHMEEPDMLGAPKNLTQYYPFSTKTLPTETRQTLEGGNIAVQMVTVYYSASRSLRDLAEEYNPSGEVGNTSNSPSDTGGGSGDDGTEGGNTAPGDGTGNDNPSDTSGTASGNNQN</sequence>
<keyword evidence="2" id="KW-0732">Signal</keyword>
<accession>A0A1Q5PIG2</accession>
<evidence type="ECO:0000256" key="2">
    <source>
        <dbReference type="SAM" id="SignalP"/>
    </source>
</evidence>
<proteinExistence type="predicted"/>
<evidence type="ECO:0000256" key="1">
    <source>
        <dbReference type="SAM" id="MobiDB-lite"/>
    </source>
</evidence>
<dbReference type="STRING" id="1797110.A3841_08380"/>
<evidence type="ECO:0000313" key="4">
    <source>
        <dbReference type="Proteomes" id="UP000186551"/>
    </source>
</evidence>
<gene>
    <name evidence="3" type="ORF">A3841_08380</name>
</gene>
<reference evidence="3 4" key="1">
    <citation type="submission" date="2016-03" db="EMBL/GenBank/DDBJ databases">
        <title>Genome sequence of Pontibacter sp. nov., of the family cytophagaceae, isolated from marine sediment of the Yellow Sea, China.</title>
        <authorList>
            <person name="Zhang G."/>
            <person name="Zhang R."/>
        </authorList>
    </citation>
    <scope>NUCLEOTIDE SEQUENCE [LARGE SCALE GENOMIC DNA]</scope>
    <source>
        <strain evidence="3 4">S10-8</strain>
    </source>
</reference>
<protein>
    <submittedName>
        <fullName evidence="3">Uncharacterized protein</fullName>
    </submittedName>
</protein>
<feature type="chain" id="PRO_5012705214" evidence="2">
    <location>
        <begin position="22"/>
        <end position="162"/>
    </location>
</feature>
<dbReference type="AlphaFoldDB" id="A0A1Q5PIG2"/>
<organism evidence="3 4">
    <name type="scientific">Pontibacter flavimaris</name>
    <dbReference type="NCBI Taxonomy" id="1797110"/>
    <lineage>
        <taxon>Bacteria</taxon>
        <taxon>Pseudomonadati</taxon>
        <taxon>Bacteroidota</taxon>
        <taxon>Cytophagia</taxon>
        <taxon>Cytophagales</taxon>
        <taxon>Hymenobacteraceae</taxon>
        <taxon>Pontibacter</taxon>
    </lineage>
</organism>
<feature type="signal peptide" evidence="2">
    <location>
        <begin position="1"/>
        <end position="21"/>
    </location>
</feature>
<feature type="region of interest" description="Disordered" evidence="1">
    <location>
        <begin position="105"/>
        <end position="162"/>
    </location>
</feature>
<dbReference type="EMBL" id="LVWA01000002">
    <property type="protein sequence ID" value="OKL42010.1"/>
    <property type="molecule type" value="Genomic_DNA"/>
</dbReference>
<keyword evidence="4" id="KW-1185">Reference proteome</keyword>